<gene>
    <name evidence="1" type="ORF">FC96_GL000464</name>
</gene>
<proteinExistence type="predicted"/>
<dbReference type="OrthoDB" id="2166222at2"/>
<evidence type="ECO:0008006" key="3">
    <source>
        <dbReference type="Google" id="ProtNLM"/>
    </source>
</evidence>
<dbReference type="RefSeq" id="WP_056941842.1">
    <property type="nucleotide sequence ID" value="NZ_AZCX01000001.1"/>
</dbReference>
<dbReference type="InterPro" id="IPR014965">
    <property type="entry name" value="Amino_acid_metab_prot_put"/>
</dbReference>
<dbReference type="InterPro" id="IPR035942">
    <property type="entry name" value="Lp2179-like_sf"/>
</dbReference>
<name>A0A0R1HSX8_9LACO</name>
<dbReference type="Proteomes" id="UP000050911">
    <property type="component" value="Unassembled WGS sequence"/>
</dbReference>
<dbReference type="EMBL" id="AZCX01000001">
    <property type="protein sequence ID" value="KRK49532.1"/>
    <property type="molecule type" value="Genomic_DNA"/>
</dbReference>
<organism evidence="1 2">
    <name type="scientific">Secundilactobacillus kimchicus JCM 15530</name>
    <dbReference type="NCBI Taxonomy" id="1302272"/>
    <lineage>
        <taxon>Bacteria</taxon>
        <taxon>Bacillati</taxon>
        <taxon>Bacillota</taxon>
        <taxon>Bacilli</taxon>
        <taxon>Lactobacillales</taxon>
        <taxon>Lactobacillaceae</taxon>
        <taxon>Secundilactobacillus</taxon>
    </lineage>
</organism>
<dbReference type="SUPFAM" id="SSF160800">
    <property type="entry name" value="Lp2179-like"/>
    <property type="match status" value="1"/>
</dbReference>
<dbReference type="Gene3D" id="3.30.1820.10">
    <property type="entry name" value="Lp2179-like"/>
    <property type="match status" value="1"/>
</dbReference>
<comment type="caution">
    <text evidence="1">The sequence shown here is derived from an EMBL/GenBank/DDBJ whole genome shotgun (WGS) entry which is preliminary data.</text>
</comment>
<dbReference type="AlphaFoldDB" id="A0A0R1HSX8"/>
<dbReference type="PATRIC" id="fig|1302272.5.peg.462"/>
<reference evidence="1 2" key="1">
    <citation type="journal article" date="2015" name="Genome Announc.">
        <title>Expanding the biotechnology potential of lactobacilli through comparative genomics of 213 strains and associated genera.</title>
        <authorList>
            <person name="Sun Z."/>
            <person name="Harris H.M."/>
            <person name="McCann A."/>
            <person name="Guo C."/>
            <person name="Argimon S."/>
            <person name="Zhang W."/>
            <person name="Yang X."/>
            <person name="Jeffery I.B."/>
            <person name="Cooney J.C."/>
            <person name="Kagawa T.F."/>
            <person name="Liu W."/>
            <person name="Song Y."/>
            <person name="Salvetti E."/>
            <person name="Wrobel A."/>
            <person name="Rasinkangas P."/>
            <person name="Parkhill J."/>
            <person name="Rea M.C."/>
            <person name="O'Sullivan O."/>
            <person name="Ritari J."/>
            <person name="Douillard F.P."/>
            <person name="Paul Ross R."/>
            <person name="Yang R."/>
            <person name="Briner A.E."/>
            <person name="Felis G.E."/>
            <person name="de Vos W.M."/>
            <person name="Barrangou R."/>
            <person name="Klaenhammer T.R."/>
            <person name="Caufield P.W."/>
            <person name="Cui Y."/>
            <person name="Zhang H."/>
            <person name="O'Toole P.W."/>
        </authorList>
    </citation>
    <scope>NUCLEOTIDE SEQUENCE [LARGE SCALE GENOMIC DNA]</scope>
    <source>
        <strain evidence="1 2">JCM 15530</strain>
    </source>
</reference>
<evidence type="ECO:0000313" key="1">
    <source>
        <dbReference type="EMBL" id="KRK49532.1"/>
    </source>
</evidence>
<dbReference type="STRING" id="1302272.FC96_GL000464"/>
<protein>
    <recommendedName>
        <fullName evidence="3">Cysteine desulfurase</fullName>
    </recommendedName>
</protein>
<accession>A0A0R1HSX8</accession>
<keyword evidence="2" id="KW-1185">Reference proteome</keyword>
<evidence type="ECO:0000313" key="2">
    <source>
        <dbReference type="Proteomes" id="UP000050911"/>
    </source>
</evidence>
<sequence>MAYSKETTLKGDTVTYTLSPAAKKFALKDVGFNETKRGNFVLERGLDPDSPYNPKVTLKITVDADLTGFWMKALTSNGLHEVNIFELPESKGMVEQFRYNMNAMIERDILMPVAD</sequence>
<dbReference type="Pfam" id="PF08866">
    <property type="entry name" value="DUF1831"/>
    <property type="match status" value="1"/>
</dbReference>